<keyword evidence="5" id="KW-1185">Reference proteome</keyword>
<dbReference type="InterPro" id="IPR001789">
    <property type="entry name" value="Sig_transdc_resp-reg_receiver"/>
</dbReference>
<accession>A0A1W2B6Q6</accession>
<protein>
    <submittedName>
        <fullName evidence="4">Putative two-component system response regulator</fullName>
    </submittedName>
</protein>
<feature type="modified residue" description="4-aspartylphosphate" evidence="1">
    <location>
        <position position="58"/>
    </location>
</feature>
<dbReference type="Gene3D" id="3.40.50.2300">
    <property type="match status" value="1"/>
</dbReference>
<dbReference type="RefSeq" id="WP_084068236.1">
    <property type="nucleotide sequence ID" value="NZ_FWXY01000007.1"/>
</dbReference>
<dbReference type="SUPFAM" id="SSF109604">
    <property type="entry name" value="HD-domain/PDEase-like"/>
    <property type="match status" value="1"/>
</dbReference>
<dbReference type="GO" id="GO:0000160">
    <property type="term" value="P:phosphorelay signal transduction system"/>
    <property type="evidence" value="ECO:0007669"/>
    <property type="project" value="InterPro"/>
</dbReference>
<name>A0A1W2B6Q6_9BACT</name>
<dbReference type="SMART" id="SM00448">
    <property type="entry name" value="REC"/>
    <property type="match status" value="1"/>
</dbReference>
<keyword evidence="1" id="KW-0597">Phosphoprotein</keyword>
<dbReference type="CDD" id="cd19920">
    <property type="entry name" value="REC_PA4781-like"/>
    <property type="match status" value="1"/>
</dbReference>
<sequence length="365" mass="41346">MDETSNTTTIMVVDDTPANLRLLQNMLQTKGYRVVAFPSGRMALKAAGRKPPDLIMLDIMMPDMDGFEVCRNLKADRVLKEIPVLFISALSDSADKVRAFSSGGVDYVTKPFQLEEVLARVETHLHLRRLQLELKHQNLYLENLVQEKIQEISISHLATIRSLSKLVESRDDDTGHHIERTMAFNRVLAKKLKEMPLYKDRITDVYIYNLYHASPLHDIGKVGIPDHILLKPGRLTLEECEVMKTHTVIGAETLEAARSRYPNNDFVNLGIDIARSHHEKWDGSGYPDGLAGEDIPLCARIMAISDVYDALRSIRPYKPGFDHGKACGIILEGRGQHFDPDLVKAFMEVHEQFYMIHDRMGNDGD</sequence>
<reference evidence="4 5" key="1">
    <citation type="submission" date="2017-04" db="EMBL/GenBank/DDBJ databases">
        <authorList>
            <person name="Afonso C.L."/>
            <person name="Miller P.J."/>
            <person name="Scott M.A."/>
            <person name="Spackman E."/>
            <person name="Goraichik I."/>
            <person name="Dimitrov K.M."/>
            <person name="Suarez D.L."/>
            <person name="Swayne D.E."/>
        </authorList>
    </citation>
    <scope>NUCLEOTIDE SEQUENCE [LARGE SCALE GENOMIC DNA]</scope>
    <source>
        <strain evidence="4 5">DSM 3385</strain>
    </source>
</reference>
<gene>
    <name evidence="4" type="ORF">SAMN02746065_1073</name>
</gene>
<dbReference type="PROSITE" id="PS51832">
    <property type="entry name" value="HD_GYP"/>
    <property type="match status" value="1"/>
</dbReference>
<dbReference type="Proteomes" id="UP000192418">
    <property type="component" value="Unassembled WGS sequence"/>
</dbReference>
<evidence type="ECO:0000313" key="5">
    <source>
        <dbReference type="Proteomes" id="UP000192418"/>
    </source>
</evidence>
<dbReference type="InterPro" id="IPR052020">
    <property type="entry name" value="Cyclic_di-GMP/3'3'-cGAMP_PDE"/>
</dbReference>
<dbReference type="AlphaFoldDB" id="A0A1W2B6Q6"/>
<dbReference type="OrthoDB" id="9764337at2"/>
<dbReference type="CDD" id="cd00077">
    <property type="entry name" value="HDc"/>
    <property type="match status" value="1"/>
</dbReference>
<dbReference type="SMART" id="SM00471">
    <property type="entry name" value="HDc"/>
    <property type="match status" value="1"/>
</dbReference>
<dbReference type="PROSITE" id="PS50110">
    <property type="entry name" value="RESPONSE_REGULATORY"/>
    <property type="match status" value="1"/>
</dbReference>
<dbReference type="STRING" id="1121400.SAMN02746065_1073"/>
<dbReference type="InterPro" id="IPR011006">
    <property type="entry name" value="CheY-like_superfamily"/>
</dbReference>
<evidence type="ECO:0000259" key="2">
    <source>
        <dbReference type="PROSITE" id="PS50110"/>
    </source>
</evidence>
<evidence type="ECO:0000256" key="1">
    <source>
        <dbReference type="PROSITE-ProRule" id="PRU00169"/>
    </source>
</evidence>
<dbReference type="InterPro" id="IPR003607">
    <property type="entry name" value="HD/PDEase_dom"/>
</dbReference>
<dbReference type="PANTHER" id="PTHR45228">
    <property type="entry name" value="CYCLIC DI-GMP PHOSPHODIESTERASE TM_0186-RELATED"/>
    <property type="match status" value="1"/>
</dbReference>
<evidence type="ECO:0000313" key="4">
    <source>
        <dbReference type="EMBL" id="SMC68461.1"/>
    </source>
</evidence>
<proteinExistence type="predicted"/>
<dbReference type="EMBL" id="FWXY01000007">
    <property type="protein sequence ID" value="SMC68461.1"/>
    <property type="molecule type" value="Genomic_DNA"/>
</dbReference>
<feature type="domain" description="HD-GYP" evidence="3">
    <location>
        <begin position="152"/>
        <end position="362"/>
    </location>
</feature>
<dbReference type="Pfam" id="PF00072">
    <property type="entry name" value="Response_reg"/>
    <property type="match status" value="1"/>
</dbReference>
<feature type="domain" description="Response regulatory" evidence="2">
    <location>
        <begin position="9"/>
        <end position="125"/>
    </location>
</feature>
<dbReference type="Gene3D" id="1.10.3210.10">
    <property type="entry name" value="Hypothetical protein af1432"/>
    <property type="match status" value="1"/>
</dbReference>
<dbReference type="InterPro" id="IPR037522">
    <property type="entry name" value="HD_GYP_dom"/>
</dbReference>
<dbReference type="SUPFAM" id="SSF52172">
    <property type="entry name" value="CheY-like"/>
    <property type="match status" value="1"/>
</dbReference>
<dbReference type="PANTHER" id="PTHR45228:SF5">
    <property type="entry name" value="CYCLIC DI-GMP PHOSPHODIESTERASE VC_1348-RELATED"/>
    <property type="match status" value="1"/>
</dbReference>
<evidence type="ECO:0000259" key="3">
    <source>
        <dbReference type="PROSITE" id="PS51832"/>
    </source>
</evidence>
<organism evidence="4 5">
    <name type="scientific">Desulfocicer vacuolatum DSM 3385</name>
    <dbReference type="NCBI Taxonomy" id="1121400"/>
    <lineage>
        <taxon>Bacteria</taxon>
        <taxon>Pseudomonadati</taxon>
        <taxon>Thermodesulfobacteriota</taxon>
        <taxon>Desulfobacteria</taxon>
        <taxon>Desulfobacterales</taxon>
        <taxon>Desulfobacteraceae</taxon>
        <taxon>Desulfocicer</taxon>
    </lineage>
</organism>
<dbReference type="Pfam" id="PF13487">
    <property type="entry name" value="HD_5"/>
    <property type="match status" value="1"/>
</dbReference>